<dbReference type="InterPro" id="IPR016624">
    <property type="entry name" value="UCP014753"/>
</dbReference>
<dbReference type="AlphaFoldDB" id="A0A5N5QDW9"/>
<feature type="domain" description="DUF2264" evidence="2">
    <location>
        <begin position="415"/>
        <end position="681"/>
    </location>
</feature>
<sequence>MPGPTGFTKNEFCTWEDVQKAAVAVLDALAPHTSPGGARIVLGYTGTHFDEVAAQLEGFSRPLWALANLVAGSKDQNVSHIFPPLPELAARWSRGLASGTDPNHPEFWGLTRGKDQRMVEMSAIGFTLAIARELVWDPLSDKEKSNLADWLGAINNKEMPDTNWLWFRVFANLGLRSVGSNRFSQEQMTKDLDHLDTFQLENLGEEPSEAIAGEIPGLNAVTAGLTSPRSRGWSRDGPEGVRQLDYYSSSFAIQFAQLIYSRLAIEYDPIRCEKYRVRAREFAREFVAYYDETGRAIPFGRSMIYRAASASFWPALAFAGVEPPAPLTWGHIKGLYLRNLRSWAALGDQIWSDGGALTIGYGYPNMYMSENYNSPGSPYWFCKIFAGIGVGPDHPMWAAQELEHPGFGTEPIIPATIALDHPGHILTRSGGHTFLLSSGQACHYPLKHTCEKYGKLAYSSAFGFSVPTGAYTLEQHALDSTLGLSDDGGDRWRVRRLAPDAHIERDGKGGVWLKSTWEPWEGVSVGTWLIPPSKEAPLWYLRVHRIRGAHGRRLKSADGGWAIYDRGTDGRAIAGEPARLEKGREARAVSSAGVVGIVAFEPNSARVGKVVDADANSNIIFARSVIPTILGDVSGDDVWYVTGVFGLPAEGGFYEPGRGPGPRAGWEAEWERRPAVPEAILAQMS</sequence>
<dbReference type="OrthoDB" id="5150166at2759"/>
<dbReference type="InterPro" id="IPR049237">
    <property type="entry name" value="DUF2264_C"/>
</dbReference>
<dbReference type="PANTHER" id="PTHR35339:SF4">
    <property type="entry name" value="LINALOOL DEHYDRATASE_ISOMERASE DOMAIN-CONTAINING PROTEIN"/>
    <property type="match status" value="1"/>
</dbReference>
<reference evidence="3 4" key="1">
    <citation type="journal article" date="2019" name="Fungal Biol. Biotechnol.">
        <title>Draft genome sequence of fastidious pathogen Ceratobasidium theobromae, which causes vascular-streak dieback in Theobroma cacao.</title>
        <authorList>
            <person name="Ali S.S."/>
            <person name="Asman A."/>
            <person name="Shao J."/>
            <person name="Firmansyah A.P."/>
            <person name="Susilo A.W."/>
            <person name="Rosmana A."/>
            <person name="McMahon P."/>
            <person name="Junaid M."/>
            <person name="Guest D."/>
            <person name="Kheng T.Y."/>
            <person name="Meinhardt L.W."/>
            <person name="Bailey B.A."/>
        </authorList>
    </citation>
    <scope>NUCLEOTIDE SEQUENCE [LARGE SCALE GENOMIC DNA]</scope>
    <source>
        <strain evidence="3 4">CT2</strain>
    </source>
</reference>
<name>A0A5N5QDW9_9AGAM</name>
<evidence type="ECO:0000313" key="3">
    <source>
        <dbReference type="EMBL" id="KAB5589636.1"/>
    </source>
</evidence>
<evidence type="ECO:0008006" key="5">
    <source>
        <dbReference type="Google" id="ProtNLM"/>
    </source>
</evidence>
<evidence type="ECO:0000259" key="1">
    <source>
        <dbReference type="Pfam" id="PF10022"/>
    </source>
</evidence>
<dbReference type="Pfam" id="PF10022">
    <property type="entry name" value="DUF2264"/>
    <property type="match status" value="1"/>
</dbReference>
<dbReference type="Proteomes" id="UP000383932">
    <property type="component" value="Unassembled WGS sequence"/>
</dbReference>
<gene>
    <name evidence="3" type="ORF">CTheo_6931</name>
</gene>
<comment type="caution">
    <text evidence="3">The sequence shown here is derived from an EMBL/GenBank/DDBJ whole genome shotgun (WGS) entry which is preliminary data.</text>
</comment>
<dbReference type="PANTHER" id="PTHR35339">
    <property type="entry name" value="LINALOOL DEHYDRATASE_ISOMERASE DOMAIN-CONTAINING PROTEIN"/>
    <property type="match status" value="1"/>
</dbReference>
<feature type="domain" description="DUF2264" evidence="1">
    <location>
        <begin position="16"/>
        <end position="403"/>
    </location>
</feature>
<proteinExistence type="predicted"/>
<evidence type="ECO:0000313" key="4">
    <source>
        <dbReference type="Proteomes" id="UP000383932"/>
    </source>
</evidence>
<dbReference type="Pfam" id="PF20938">
    <property type="entry name" value="DUF2264_C"/>
    <property type="match status" value="1"/>
</dbReference>
<organism evidence="3 4">
    <name type="scientific">Ceratobasidium theobromae</name>
    <dbReference type="NCBI Taxonomy" id="1582974"/>
    <lineage>
        <taxon>Eukaryota</taxon>
        <taxon>Fungi</taxon>
        <taxon>Dikarya</taxon>
        <taxon>Basidiomycota</taxon>
        <taxon>Agaricomycotina</taxon>
        <taxon>Agaricomycetes</taxon>
        <taxon>Cantharellales</taxon>
        <taxon>Ceratobasidiaceae</taxon>
        <taxon>Ceratobasidium</taxon>
    </lineage>
</organism>
<accession>A0A5N5QDW9</accession>
<dbReference type="InterPro" id="IPR049349">
    <property type="entry name" value="DUF2264_N"/>
</dbReference>
<dbReference type="PIRSF" id="PIRSF014753">
    <property type="entry name" value="UCP014753"/>
    <property type="match status" value="1"/>
</dbReference>
<evidence type="ECO:0000259" key="2">
    <source>
        <dbReference type="Pfam" id="PF20938"/>
    </source>
</evidence>
<protein>
    <recommendedName>
        <fullName evidence="5">DUF2264 domain-containing protein</fullName>
    </recommendedName>
</protein>
<dbReference type="EMBL" id="SSOP01000246">
    <property type="protein sequence ID" value="KAB5589636.1"/>
    <property type="molecule type" value="Genomic_DNA"/>
</dbReference>
<keyword evidence="4" id="KW-1185">Reference proteome</keyword>